<evidence type="ECO:0000259" key="1">
    <source>
        <dbReference type="SMART" id="SM00645"/>
    </source>
</evidence>
<feature type="non-terminal residue" evidence="2">
    <location>
        <position position="603"/>
    </location>
</feature>
<reference evidence="2 3" key="1">
    <citation type="submission" date="2017-07" db="EMBL/GenBank/DDBJ databases">
        <title>Recovery of genomes from metagenomes via a dereplication, aggregation, and scoring strategy.</title>
        <authorList>
            <person name="Sieber C.M."/>
            <person name="Probst A.J."/>
            <person name="Sharrar A."/>
            <person name="Thomas B.C."/>
            <person name="Hess M."/>
            <person name="Tringe S.G."/>
            <person name="Banfield J.F."/>
        </authorList>
    </citation>
    <scope>NUCLEOTIDE SEQUENCE [LARGE SCALE GENOMIC DNA]</scope>
    <source>
        <strain evidence="2">JGI_Cruoil_03_51_56</strain>
    </source>
</reference>
<proteinExistence type="predicted"/>
<dbReference type="GO" id="GO:0006508">
    <property type="term" value="P:proteolysis"/>
    <property type="evidence" value="ECO:0007669"/>
    <property type="project" value="InterPro"/>
</dbReference>
<dbReference type="AlphaFoldDB" id="A0A235BQS8"/>
<dbReference type="PROSITE" id="PS00639">
    <property type="entry name" value="THIOL_PROTEASE_HIS"/>
    <property type="match status" value="1"/>
</dbReference>
<gene>
    <name evidence="2" type="ORF">CH330_09770</name>
</gene>
<dbReference type="EMBL" id="NOZP01000185">
    <property type="protein sequence ID" value="OYD13905.1"/>
    <property type="molecule type" value="Genomic_DNA"/>
</dbReference>
<dbReference type="SUPFAM" id="SSF54001">
    <property type="entry name" value="Cysteine proteinases"/>
    <property type="match status" value="1"/>
</dbReference>
<name>A0A235BQS8_UNCW3</name>
<evidence type="ECO:0000313" key="2">
    <source>
        <dbReference type="EMBL" id="OYD13905.1"/>
    </source>
</evidence>
<dbReference type="InterPro" id="IPR038765">
    <property type="entry name" value="Papain-like_cys_pep_sf"/>
</dbReference>
<dbReference type="Gene3D" id="2.60.40.10">
    <property type="entry name" value="Immunoglobulins"/>
    <property type="match status" value="2"/>
</dbReference>
<dbReference type="SMART" id="SM00645">
    <property type="entry name" value="Pept_C1"/>
    <property type="match status" value="1"/>
</dbReference>
<feature type="domain" description="Peptidase C1A papain C-terminal" evidence="1">
    <location>
        <begin position="59"/>
        <end position="293"/>
    </location>
</feature>
<dbReference type="Gene3D" id="3.90.70.10">
    <property type="entry name" value="Cysteine proteinases"/>
    <property type="match status" value="1"/>
</dbReference>
<dbReference type="Pfam" id="PF00112">
    <property type="entry name" value="Peptidase_C1"/>
    <property type="match status" value="1"/>
</dbReference>
<dbReference type="InterPro" id="IPR013783">
    <property type="entry name" value="Ig-like_fold"/>
</dbReference>
<protein>
    <recommendedName>
        <fullName evidence="1">Peptidase C1A papain C-terminal domain-containing protein</fullName>
    </recommendedName>
</protein>
<dbReference type="CDD" id="cd02619">
    <property type="entry name" value="Peptidase_C1"/>
    <property type="match status" value="1"/>
</dbReference>
<dbReference type="Proteomes" id="UP000215559">
    <property type="component" value="Unassembled WGS sequence"/>
</dbReference>
<evidence type="ECO:0000313" key="3">
    <source>
        <dbReference type="Proteomes" id="UP000215559"/>
    </source>
</evidence>
<comment type="caution">
    <text evidence="2">The sequence shown here is derived from an EMBL/GenBank/DDBJ whole genome shotgun (WGS) entry which is preliminary data.</text>
</comment>
<organism evidence="2 3">
    <name type="scientific">candidate division WOR-3 bacterium JGI_Cruoil_03_51_56</name>
    <dbReference type="NCBI Taxonomy" id="1973747"/>
    <lineage>
        <taxon>Bacteria</taxon>
        <taxon>Bacteria division WOR-3</taxon>
    </lineage>
</organism>
<sequence>MKNNIWSFISCLATAILLAAGVSYGQEELHRLGLIYEDARDNPNIIQVYKTPVLPGAPNADFVDAVDLSSQMPPIGNQGSQGSCVAWAVGYCHKTHTEWIEHNWNVNLPSHQFSPAFIYNQINGGSDLGARFTDATQLICEQGGANLVDCPYNQNDYTTWPSESAYSHAIPFRGNASYVIDVSNDAGINQVKQRLNNGYTSVLGIWVWSNFDHIGNFNNIYCLADKYGSNRGGHAVTIVGYDDTLSTKDGQGAFKLANSWGTDWGASGYFWMSYIAVKSSVMCHGQAYYASDLIGYQPTLIGRVKITHAARDKMGIRLGVGSRTSPLWSKDFRQWRRNKHNRPFPNNNMVFDMTGGEPHISGGATDTVFVRCIDDSQDGIIGTINFFSGQHLVWGVTGVSSDPPVQIPDHGTYAYAVARILRSHDVGVTQILAPTGIVDSGAVITPQARVRNYGSTVVSFPVTFRIGAFYNNTQNVNNLGAGDSTVVSFANWTASQVGTHTTRCTTALAGDQNPDNDTISGTVTVRVKDVGVTQILAPTGIVDSGAVITPQARVKNFGTNTASFPVTFRIGAFYNNTQNVNNLGAGDSTVVSFANWTASQVGT</sequence>
<dbReference type="GO" id="GO:0008234">
    <property type="term" value="F:cysteine-type peptidase activity"/>
    <property type="evidence" value="ECO:0007669"/>
    <property type="project" value="InterPro"/>
</dbReference>
<dbReference type="InterPro" id="IPR000668">
    <property type="entry name" value="Peptidase_C1A_C"/>
</dbReference>
<accession>A0A235BQS8</accession>
<dbReference type="InterPro" id="IPR025660">
    <property type="entry name" value="Pept_his_AS"/>
</dbReference>